<dbReference type="InterPro" id="IPR025997">
    <property type="entry name" value="SBP_2_dom"/>
</dbReference>
<feature type="signal peptide" evidence="4">
    <location>
        <begin position="1"/>
        <end position="21"/>
    </location>
</feature>
<keyword evidence="7" id="KW-1185">Reference proteome</keyword>
<dbReference type="CDD" id="cd19994">
    <property type="entry name" value="PBP1_ChvE"/>
    <property type="match status" value="1"/>
</dbReference>
<proteinExistence type="predicted"/>
<protein>
    <submittedName>
        <fullName evidence="6">Sugar ABC transporter substrate-binding protein</fullName>
    </submittedName>
</protein>
<feature type="domain" description="Periplasmic binding protein" evidence="5">
    <location>
        <begin position="55"/>
        <end position="338"/>
    </location>
</feature>
<accession>A0A3P7S0Q8</accession>
<evidence type="ECO:0000313" key="7">
    <source>
        <dbReference type="Proteomes" id="UP000279029"/>
    </source>
</evidence>
<evidence type="ECO:0000259" key="5">
    <source>
        <dbReference type="Pfam" id="PF13407"/>
    </source>
</evidence>
<feature type="chain" id="PRO_5038531219" evidence="4">
    <location>
        <begin position="22"/>
        <end position="386"/>
    </location>
</feature>
<evidence type="ECO:0000256" key="3">
    <source>
        <dbReference type="SAM" id="MobiDB-lite"/>
    </source>
</evidence>
<feature type="region of interest" description="Disordered" evidence="3">
    <location>
        <begin position="24"/>
        <end position="53"/>
    </location>
</feature>
<dbReference type="EMBL" id="LR130778">
    <property type="protein sequence ID" value="VDN48456.1"/>
    <property type="molecule type" value="Genomic_DNA"/>
</dbReference>
<dbReference type="PANTHER" id="PTHR30036:SF1">
    <property type="entry name" value="D-XYLOSE-BINDING PERIPLASMIC PROTEIN"/>
    <property type="match status" value="1"/>
</dbReference>
<dbReference type="GO" id="GO:0030246">
    <property type="term" value="F:carbohydrate binding"/>
    <property type="evidence" value="ECO:0007669"/>
    <property type="project" value="TreeGrafter"/>
</dbReference>
<dbReference type="KEGG" id="cbar:PATL70BA_2558"/>
<evidence type="ECO:0000256" key="1">
    <source>
        <dbReference type="ARBA" id="ARBA00004196"/>
    </source>
</evidence>
<feature type="compositionally biased region" description="Low complexity" evidence="3">
    <location>
        <begin position="29"/>
        <end position="39"/>
    </location>
</feature>
<feature type="compositionally biased region" description="Acidic residues" evidence="3">
    <location>
        <begin position="40"/>
        <end position="52"/>
    </location>
</feature>
<dbReference type="Proteomes" id="UP000279029">
    <property type="component" value="Chromosome"/>
</dbReference>
<evidence type="ECO:0000256" key="2">
    <source>
        <dbReference type="ARBA" id="ARBA00022729"/>
    </source>
</evidence>
<keyword evidence="2 4" id="KW-0732">Signal</keyword>
<dbReference type="PANTHER" id="PTHR30036">
    <property type="entry name" value="D-XYLOSE-BINDING PERIPLASMIC PROTEIN"/>
    <property type="match status" value="1"/>
</dbReference>
<dbReference type="PROSITE" id="PS51257">
    <property type="entry name" value="PROKAR_LIPOPROTEIN"/>
    <property type="match status" value="1"/>
</dbReference>
<evidence type="ECO:0000256" key="4">
    <source>
        <dbReference type="SAM" id="SignalP"/>
    </source>
</evidence>
<sequence length="386" mass="41440">MKKLVSLLLIATLVMSLLALSGCGKTEEAPATPDTTTETPTEEPAEPSEDGTVDIGIVLPTKEEPRWVQDEQRFLDAIGSTDYSVEILFSQGDSGREMQNVQTLIAKGIKVLIITPQDGDAAAAAVQEAKAEGITVISYDRLVTNTDAVDYYITFNSISVGAAQGQFLVDNLGDGTGENLYLYAGAATDNNAFLFFEGAWGVLQPKIADGSFVVQNSSKAVEYMNKAELTREEMGEIIEQITTDWKPEVAKSKAESHITAAPPSGKTFILAPNDGTARAIYDQFAREEGLEIYVTGQDAETASIQYVIDGKQSMTVLKDVRDLVKGAITTATEVLEGATIETNGEYDNGAVVVPAKDIQVITVTTDNVQETIIDSGYYEASEFTGL</sequence>
<comment type="subcellular location">
    <subcellularLocation>
        <location evidence="1">Cell envelope</location>
    </subcellularLocation>
</comment>
<dbReference type="SUPFAM" id="SSF53822">
    <property type="entry name" value="Periplasmic binding protein-like I"/>
    <property type="match status" value="1"/>
</dbReference>
<dbReference type="Gene3D" id="3.40.50.2300">
    <property type="match status" value="2"/>
</dbReference>
<dbReference type="AlphaFoldDB" id="A0A3P7S0Q8"/>
<gene>
    <name evidence="6" type="ORF">PATL70BA_2558</name>
</gene>
<dbReference type="OrthoDB" id="9769193at2"/>
<dbReference type="GO" id="GO:0030288">
    <property type="term" value="C:outer membrane-bounded periplasmic space"/>
    <property type="evidence" value="ECO:0007669"/>
    <property type="project" value="TreeGrafter"/>
</dbReference>
<name>A0A3P7S0Q8_9FIRM</name>
<dbReference type="RefSeq" id="WP_125137588.1">
    <property type="nucleotide sequence ID" value="NZ_LR130778.1"/>
</dbReference>
<dbReference type="Pfam" id="PF13407">
    <property type="entry name" value="Peripla_BP_4"/>
    <property type="match status" value="1"/>
</dbReference>
<evidence type="ECO:0000313" key="6">
    <source>
        <dbReference type="EMBL" id="VDN48456.1"/>
    </source>
</evidence>
<reference evidence="6 7" key="1">
    <citation type="submission" date="2018-09" db="EMBL/GenBank/DDBJ databases">
        <authorList>
            <person name="Postec A."/>
        </authorList>
    </citation>
    <scope>NUCLEOTIDE SEQUENCE [LARGE SCALE GENOMIC DNA]</scope>
    <source>
        <strain evidence="6">70B-A</strain>
    </source>
</reference>
<organism evidence="6 7">
    <name type="scientific">Petrocella atlantisensis</name>
    <dbReference type="NCBI Taxonomy" id="2173034"/>
    <lineage>
        <taxon>Bacteria</taxon>
        <taxon>Bacillati</taxon>
        <taxon>Bacillota</taxon>
        <taxon>Clostridia</taxon>
        <taxon>Lachnospirales</taxon>
        <taxon>Vallitaleaceae</taxon>
        <taxon>Petrocella</taxon>
    </lineage>
</organism>
<dbReference type="InterPro" id="IPR050555">
    <property type="entry name" value="Bact_Solute-Bind_Prot2"/>
</dbReference>
<dbReference type="InterPro" id="IPR028082">
    <property type="entry name" value="Peripla_BP_I"/>
</dbReference>